<evidence type="ECO:0000313" key="6">
    <source>
        <dbReference type="Proteomes" id="UP000476176"/>
    </source>
</evidence>
<accession>A0A6A3XU91</accession>
<dbReference type="EMBL" id="QXFY01000306">
    <property type="protein sequence ID" value="KAE9348534.1"/>
    <property type="molecule type" value="Genomic_DNA"/>
</dbReference>
<dbReference type="AlphaFoldDB" id="A0A6A3XU91"/>
<dbReference type="Proteomes" id="UP000433483">
    <property type="component" value="Unassembled WGS sequence"/>
</dbReference>
<name>A0A6A3XU91_9STRA</name>
<gene>
    <name evidence="3" type="ORF">PF004_g6959</name>
    <name evidence="2" type="ORF">PF005_g12223</name>
    <name evidence="4" type="ORF">PF008_g7296</name>
</gene>
<evidence type="ECO:0000313" key="3">
    <source>
        <dbReference type="EMBL" id="KAE9241638.1"/>
    </source>
</evidence>
<evidence type="ECO:0000256" key="1">
    <source>
        <dbReference type="SAM" id="MobiDB-lite"/>
    </source>
</evidence>
<keyword evidence="5" id="KW-1185">Reference proteome</keyword>
<comment type="caution">
    <text evidence="2">The sequence shown here is derived from an EMBL/GenBank/DDBJ whole genome shotgun (WGS) entry which is preliminary data.</text>
</comment>
<evidence type="ECO:0000313" key="5">
    <source>
        <dbReference type="Proteomes" id="UP000433483"/>
    </source>
</evidence>
<dbReference type="EMBL" id="QXGC01000290">
    <property type="protein sequence ID" value="KAE9241638.1"/>
    <property type="molecule type" value="Genomic_DNA"/>
</dbReference>
<evidence type="ECO:0000313" key="4">
    <source>
        <dbReference type="EMBL" id="KAE9348534.1"/>
    </source>
</evidence>
<evidence type="ECO:0000313" key="2">
    <source>
        <dbReference type="EMBL" id="KAE9208419.1"/>
    </source>
</evidence>
<sequence>MNPRCPLITHKIFDRTTTKDEECVVFDKDTYPKLPHTESRRALGSIGRRRAQQLKPEAISASLRSIPASHFQPTSRSHCRPATRQRPP</sequence>
<protein>
    <submittedName>
        <fullName evidence="2">Uncharacterized protein</fullName>
    </submittedName>
</protein>
<reference evidence="2 5" key="1">
    <citation type="submission" date="2018-08" db="EMBL/GenBank/DDBJ databases">
        <title>Genomic investigation of the strawberry pathogen Phytophthora fragariae indicates pathogenicity is determined by transcriptional variation in three key races.</title>
        <authorList>
            <person name="Adams T.M."/>
            <person name="Armitage A.D."/>
            <person name="Sobczyk M.K."/>
            <person name="Bates H.J."/>
            <person name="Dunwell J.M."/>
            <person name="Nellist C.F."/>
            <person name="Harrison R.J."/>
        </authorList>
    </citation>
    <scope>NUCLEOTIDE SEQUENCE [LARGE SCALE GENOMIC DNA]</scope>
    <source>
        <strain evidence="3 6">BC-23</strain>
        <strain evidence="2 5">NOV-27</strain>
        <strain evidence="4 7">NOV-77</strain>
    </source>
</reference>
<feature type="compositionally biased region" description="Basic residues" evidence="1">
    <location>
        <begin position="77"/>
        <end position="88"/>
    </location>
</feature>
<feature type="region of interest" description="Disordered" evidence="1">
    <location>
        <begin position="59"/>
        <end position="88"/>
    </location>
</feature>
<organism evidence="2 5">
    <name type="scientific">Phytophthora fragariae</name>
    <dbReference type="NCBI Taxonomy" id="53985"/>
    <lineage>
        <taxon>Eukaryota</taxon>
        <taxon>Sar</taxon>
        <taxon>Stramenopiles</taxon>
        <taxon>Oomycota</taxon>
        <taxon>Peronosporomycetes</taxon>
        <taxon>Peronosporales</taxon>
        <taxon>Peronosporaceae</taxon>
        <taxon>Phytophthora</taxon>
    </lineage>
</organism>
<dbReference type="Proteomes" id="UP000486351">
    <property type="component" value="Unassembled WGS sequence"/>
</dbReference>
<evidence type="ECO:0000313" key="7">
    <source>
        <dbReference type="Proteomes" id="UP000486351"/>
    </source>
</evidence>
<dbReference type="Proteomes" id="UP000476176">
    <property type="component" value="Unassembled WGS sequence"/>
</dbReference>
<dbReference type="EMBL" id="QXGB01000639">
    <property type="protein sequence ID" value="KAE9208419.1"/>
    <property type="molecule type" value="Genomic_DNA"/>
</dbReference>
<proteinExistence type="predicted"/>